<dbReference type="SUPFAM" id="SSF55785">
    <property type="entry name" value="PYP-like sensor domain (PAS domain)"/>
    <property type="match status" value="1"/>
</dbReference>
<feature type="domain" description="PAS" evidence="12">
    <location>
        <begin position="387"/>
        <end position="438"/>
    </location>
</feature>
<dbReference type="PRINTS" id="PR00344">
    <property type="entry name" value="BCTRLSENSOR"/>
</dbReference>
<dbReference type="InterPro" id="IPR013655">
    <property type="entry name" value="PAS_fold_3"/>
</dbReference>
<dbReference type="InterPro" id="IPR000014">
    <property type="entry name" value="PAS"/>
</dbReference>
<dbReference type="InterPro" id="IPR036097">
    <property type="entry name" value="HisK_dim/P_sf"/>
</dbReference>
<dbReference type="SMART" id="SM00448">
    <property type="entry name" value="REC"/>
    <property type="match status" value="1"/>
</dbReference>
<feature type="transmembrane region" description="Helical" evidence="9">
    <location>
        <begin position="12"/>
        <end position="31"/>
    </location>
</feature>
<evidence type="ECO:0000256" key="8">
    <source>
        <dbReference type="SAM" id="Coils"/>
    </source>
</evidence>
<dbReference type="SUPFAM" id="SSF47384">
    <property type="entry name" value="Homodimeric domain of signal transducing histidine kinase"/>
    <property type="match status" value="1"/>
</dbReference>
<dbReference type="EMBL" id="CP102381">
    <property type="protein sequence ID" value="WEJ62745.1"/>
    <property type="molecule type" value="Genomic_DNA"/>
</dbReference>
<gene>
    <name evidence="15" type="ORF">NR989_00440</name>
</gene>
<evidence type="ECO:0000259" key="12">
    <source>
        <dbReference type="PROSITE" id="PS50112"/>
    </source>
</evidence>
<dbReference type="SUPFAM" id="SSF55874">
    <property type="entry name" value="ATPase domain of HSP90 chaperone/DNA topoisomerase II/histidine kinase"/>
    <property type="match status" value="1"/>
</dbReference>
<dbReference type="Gene3D" id="6.10.340.10">
    <property type="match status" value="1"/>
</dbReference>
<dbReference type="InterPro" id="IPR036890">
    <property type="entry name" value="HATPase_C_sf"/>
</dbReference>
<dbReference type="Pfam" id="PF00512">
    <property type="entry name" value="HisKA"/>
    <property type="match status" value="1"/>
</dbReference>
<dbReference type="Gene3D" id="3.30.450.20">
    <property type="entry name" value="PAS domain"/>
    <property type="match status" value="1"/>
</dbReference>
<dbReference type="InterPro" id="IPR004358">
    <property type="entry name" value="Sig_transdc_His_kin-like_C"/>
</dbReference>
<dbReference type="Pfam" id="PF00072">
    <property type="entry name" value="Response_reg"/>
    <property type="match status" value="1"/>
</dbReference>
<feature type="domain" description="Response regulatory" evidence="11">
    <location>
        <begin position="770"/>
        <end position="889"/>
    </location>
</feature>
<evidence type="ECO:0000256" key="3">
    <source>
        <dbReference type="ARBA" id="ARBA00012438"/>
    </source>
</evidence>
<dbReference type="CDD" id="cd06225">
    <property type="entry name" value="HAMP"/>
    <property type="match status" value="1"/>
</dbReference>
<keyword evidence="6" id="KW-0418">Kinase</keyword>
<dbReference type="PANTHER" id="PTHR43047:SF78">
    <property type="entry name" value="SENSORY_REGULATORY PROTEIN RPFC"/>
    <property type="match status" value="1"/>
</dbReference>
<evidence type="ECO:0000259" key="14">
    <source>
        <dbReference type="PROSITE" id="PS50885"/>
    </source>
</evidence>
<evidence type="ECO:0000256" key="9">
    <source>
        <dbReference type="SAM" id="Phobius"/>
    </source>
</evidence>
<dbReference type="SMART" id="SM00388">
    <property type="entry name" value="HisKA"/>
    <property type="match status" value="1"/>
</dbReference>
<dbReference type="Pfam" id="PF14827">
    <property type="entry name" value="dCache_3"/>
    <property type="match status" value="1"/>
</dbReference>
<evidence type="ECO:0000256" key="4">
    <source>
        <dbReference type="ARBA" id="ARBA00022553"/>
    </source>
</evidence>
<dbReference type="PROSITE" id="PS50113">
    <property type="entry name" value="PAC"/>
    <property type="match status" value="1"/>
</dbReference>
<dbReference type="InterPro" id="IPR003594">
    <property type="entry name" value="HATPase_dom"/>
</dbReference>
<evidence type="ECO:0000256" key="6">
    <source>
        <dbReference type="ARBA" id="ARBA00022777"/>
    </source>
</evidence>
<dbReference type="EC" id="2.7.13.3" evidence="3"/>
<sequence length="890" mass="101441">MNTSIYQKNLKFYLLTLGLVFLAIVASSLWFSSYYQKTVLEDYKTSVNTILTQELNKKFDLVKAAAVSYANYSVLRKAIAFEDREVIAREIQPMHAEFAKWTDYKRYAFHFITADGRSLYKSYNEPSYGQDLTFHPMINEVIRTKLPTANMGVGGVGAVYRIIAIQPVFDVEDSTELVGFVAVSQGLRRLVKDIPTFGYEYSLFVADKTTEEESGNRTFSLDQRSYFKNSPLGSLTFQENQVTEETIIDIKEHLIYISPLLDAQKRPVAFHAVSLPKSEFHQRVWEQEKSLLLILFVLFSVVALLGALHVFRVKRDMVKPLTSITNNIRSIIETKDYKQKIQHNQDDEIGELTNYFNDLLDTTDHMVFSLSYLEQAVDKTLIVSKTDPFGNITYVNEKFCQISGYSQEELVGHSHSVVRHPDMPSSVFADIWKTIKNKQTWSGEITNLAKDGSTYYVNSHILPLLDYKNNIIGFFSIREDVTTMVNLRKQLEDSLVEIEKEKQVAEQANSAKSEFLSSMSHELRTPLNAIIGFSQLLEISDLTEPQLKRVKNIESSGQHLLDLINDILEFAKIDAGSLSLSIEKVAVYPIISEIFALSQSQAEQDGILLEIEDPKEMDYLIEADRVRLKQVCLNLLSNAIKYNRKNGKIFIRCEVAEKEQKKYWQFMVRDTGFGIPKQQINDLFEPFNRLGHEGSNIEGTGIGLSITKSLVEKMHGWIEVESEEGVGSTFSIFLPLIELREIRAEFNPQEYLNKEKNDETTAEQDSDAIRVHYIEDNPANMELMLDIVNTMQGVELKISPTAEDGIEQAPVFQPHIMFVDINLPGMDGDEALGYLKEQEVLKKMGTKFYALSANVMAQQVQKGMDAGFEKYLTKPINVKEIIELIEKVKN</sequence>
<keyword evidence="15" id="KW-0067">ATP-binding</keyword>
<dbReference type="RefSeq" id="WP_275595001.1">
    <property type="nucleotide sequence ID" value="NZ_CP102381.1"/>
</dbReference>
<feature type="domain" description="PAC" evidence="13">
    <location>
        <begin position="439"/>
        <end position="493"/>
    </location>
</feature>
<evidence type="ECO:0000259" key="10">
    <source>
        <dbReference type="PROSITE" id="PS50109"/>
    </source>
</evidence>
<feature type="domain" description="Histidine kinase" evidence="10">
    <location>
        <begin position="518"/>
        <end position="738"/>
    </location>
</feature>
<dbReference type="NCBIfam" id="TIGR00229">
    <property type="entry name" value="sensory_box"/>
    <property type="match status" value="1"/>
</dbReference>
<dbReference type="CDD" id="cd00082">
    <property type="entry name" value="HisKA"/>
    <property type="match status" value="1"/>
</dbReference>
<accession>A0ABY8CDK1</accession>
<organism evidence="15 16">
    <name type="scientific">Thiomicrorhabdus lithotrophica</name>
    <dbReference type="NCBI Taxonomy" id="2949997"/>
    <lineage>
        <taxon>Bacteria</taxon>
        <taxon>Pseudomonadati</taxon>
        <taxon>Pseudomonadota</taxon>
        <taxon>Gammaproteobacteria</taxon>
        <taxon>Thiotrichales</taxon>
        <taxon>Piscirickettsiaceae</taxon>
        <taxon>Thiomicrorhabdus</taxon>
    </lineage>
</organism>
<dbReference type="PROSITE" id="PS50109">
    <property type="entry name" value="HIS_KIN"/>
    <property type="match status" value="1"/>
</dbReference>
<dbReference type="InterPro" id="IPR029150">
    <property type="entry name" value="dCache_3"/>
</dbReference>
<evidence type="ECO:0000259" key="13">
    <source>
        <dbReference type="PROSITE" id="PS50113"/>
    </source>
</evidence>
<dbReference type="CDD" id="cd16922">
    <property type="entry name" value="HATPase_EvgS-ArcB-TorS-like"/>
    <property type="match status" value="1"/>
</dbReference>
<dbReference type="InterPro" id="IPR035965">
    <property type="entry name" value="PAS-like_dom_sf"/>
</dbReference>
<evidence type="ECO:0000256" key="7">
    <source>
        <dbReference type="PROSITE-ProRule" id="PRU00169"/>
    </source>
</evidence>
<dbReference type="Gene3D" id="3.40.50.2300">
    <property type="match status" value="1"/>
</dbReference>
<dbReference type="PROSITE" id="PS50112">
    <property type="entry name" value="PAS"/>
    <property type="match status" value="1"/>
</dbReference>
<evidence type="ECO:0000259" key="11">
    <source>
        <dbReference type="PROSITE" id="PS50110"/>
    </source>
</evidence>
<name>A0ABY8CDK1_9GAMM</name>
<dbReference type="InterPro" id="IPR011006">
    <property type="entry name" value="CheY-like_superfamily"/>
</dbReference>
<evidence type="ECO:0000256" key="1">
    <source>
        <dbReference type="ARBA" id="ARBA00000085"/>
    </source>
</evidence>
<keyword evidence="5" id="KW-0808">Transferase</keyword>
<keyword evidence="9" id="KW-1133">Transmembrane helix</keyword>
<evidence type="ECO:0000256" key="2">
    <source>
        <dbReference type="ARBA" id="ARBA00004370"/>
    </source>
</evidence>
<evidence type="ECO:0000256" key="5">
    <source>
        <dbReference type="ARBA" id="ARBA00022679"/>
    </source>
</evidence>
<dbReference type="SMART" id="SM00387">
    <property type="entry name" value="HATPase_c"/>
    <property type="match status" value="1"/>
</dbReference>
<reference evidence="15 16" key="1">
    <citation type="submission" date="2022-06" db="EMBL/GenBank/DDBJ databases">
        <title>Thiomicrohabdus sp. nov, an obligately chemolithoautotrophic, sulfur-oxidizing bacterium isolated from beach of Guanyin Mountain. Amoy.</title>
        <authorList>
            <person name="Zhu H."/>
        </authorList>
    </citation>
    <scope>NUCLEOTIDE SEQUENCE [LARGE SCALE GENOMIC DNA]</scope>
    <source>
        <strain evidence="15 16">XGS-01</strain>
    </source>
</reference>
<dbReference type="InterPro" id="IPR003660">
    <property type="entry name" value="HAMP_dom"/>
</dbReference>
<evidence type="ECO:0000313" key="16">
    <source>
        <dbReference type="Proteomes" id="UP001222275"/>
    </source>
</evidence>
<keyword evidence="9" id="KW-0812">Transmembrane</keyword>
<dbReference type="InterPro" id="IPR001789">
    <property type="entry name" value="Sig_transdc_resp-reg_receiver"/>
</dbReference>
<keyword evidence="16" id="KW-1185">Reference proteome</keyword>
<dbReference type="Pfam" id="PF02518">
    <property type="entry name" value="HATPase_c"/>
    <property type="match status" value="1"/>
</dbReference>
<dbReference type="Pfam" id="PF08447">
    <property type="entry name" value="PAS_3"/>
    <property type="match status" value="1"/>
</dbReference>
<comment type="subcellular location">
    <subcellularLocation>
        <location evidence="2">Membrane</location>
    </subcellularLocation>
</comment>
<feature type="modified residue" description="4-aspartylphosphate" evidence="7">
    <location>
        <position position="820"/>
    </location>
</feature>
<dbReference type="Gene3D" id="1.10.287.130">
    <property type="match status" value="1"/>
</dbReference>
<feature type="domain" description="HAMP" evidence="14">
    <location>
        <begin position="315"/>
        <end position="368"/>
    </location>
</feature>
<evidence type="ECO:0000313" key="15">
    <source>
        <dbReference type="EMBL" id="WEJ62745.1"/>
    </source>
</evidence>
<dbReference type="SUPFAM" id="SSF52172">
    <property type="entry name" value="CheY-like"/>
    <property type="match status" value="1"/>
</dbReference>
<keyword evidence="15" id="KW-0547">Nucleotide-binding</keyword>
<dbReference type="SMART" id="SM00091">
    <property type="entry name" value="PAS"/>
    <property type="match status" value="1"/>
</dbReference>
<dbReference type="Proteomes" id="UP001222275">
    <property type="component" value="Chromosome"/>
</dbReference>
<proteinExistence type="predicted"/>
<dbReference type="PROSITE" id="PS50885">
    <property type="entry name" value="HAMP"/>
    <property type="match status" value="1"/>
</dbReference>
<keyword evidence="4 7" id="KW-0597">Phosphoprotein</keyword>
<feature type="transmembrane region" description="Helical" evidence="9">
    <location>
        <begin position="291"/>
        <end position="311"/>
    </location>
</feature>
<comment type="catalytic activity">
    <reaction evidence="1">
        <text>ATP + protein L-histidine = ADP + protein N-phospho-L-histidine.</text>
        <dbReference type="EC" id="2.7.13.3"/>
    </reaction>
</comment>
<dbReference type="InterPro" id="IPR005467">
    <property type="entry name" value="His_kinase_dom"/>
</dbReference>
<dbReference type="CDD" id="cd00130">
    <property type="entry name" value="PAS"/>
    <property type="match status" value="1"/>
</dbReference>
<keyword evidence="8" id="KW-0175">Coiled coil</keyword>
<dbReference type="PANTHER" id="PTHR43047">
    <property type="entry name" value="TWO-COMPONENT HISTIDINE PROTEIN KINASE"/>
    <property type="match status" value="1"/>
</dbReference>
<dbReference type="Gene3D" id="3.30.565.10">
    <property type="entry name" value="Histidine kinase-like ATPase, C-terminal domain"/>
    <property type="match status" value="1"/>
</dbReference>
<protein>
    <recommendedName>
        <fullName evidence="3">histidine kinase</fullName>
        <ecNumber evidence="3">2.7.13.3</ecNumber>
    </recommendedName>
</protein>
<keyword evidence="9" id="KW-0472">Membrane</keyword>
<dbReference type="InterPro" id="IPR003661">
    <property type="entry name" value="HisK_dim/P_dom"/>
</dbReference>
<feature type="coiled-coil region" evidence="8">
    <location>
        <begin position="481"/>
        <end position="508"/>
    </location>
</feature>
<dbReference type="PROSITE" id="PS50110">
    <property type="entry name" value="RESPONSE_REGULATORY"/>
    <property type="match status" value="1"/>
</dbReference>
<dbReference type="GO" id="GO:0005524">
    <property type="term" value="F:ATP binding"/>
    <property type="evidence" value="ECO:0007669"/>
    <property type="project" value="UniProtKB-KW"/>
</dbReference>
<dbReference type="InterPro" id="IPR000700">
    <property type="entry name" value="PAS-assoc_C"/>
</dbReference>